<evidence type="ECO:0000313" key="2">
    <source>
        <dbReference type="Proteomes" id="UP000327493"/>
    </source>
</evidence>
<organism evidence="1 2">
    <name type="scientific">Etheostoma spectabile</name>
    <name type="common">orangethroat darter</name>
    <dbReference type="NCBI Taxonomy" id="54343"/>
    <lineage>
        <taxon>Eukaryota</taxon>
        <taxon>Metazoa</taxon>
        <taxon>Chordata</taxon>
        <taxon>Craniata</taxon>
        <taxon>Vertebrata</taxon>
        <taxon>Euteleostomi</taxon>
        <taxon>Actinopterygii</taxon>
        <taxon>Neopterygii</taxon>
        <taxon>Teleostei</taxon>
        <taxon>Neoteleostei</taxon>
        <taxon>Acanthomorphata</taxon>
        <taxon>Eupercaria</taxon>
        <taxon>Perciformes</taxon>
        <taxon>Percoidei</taxon>
        <taxon>Percidae</taxon>
        <taxon>Etheostomatinae</taxon>
        <taxon>Etheostoma</taxon>
    </lineage>
</organism>
<reference evidence="1 2" key="1">
    <citation type="submission" date="2019-08" db="EMBL/GenBank/DDBJ databases">
        <title>A chromosome-level genome assembly, high-density linkage maps, and genome scans reveal the genomic architecture of hybrid incompatibilities underlying speciation via character displacement in darters (Percidae: Etheostominae).</title>
        <authorList>
            <person name="Moran R.L."/>
            <person name="Catchen J.M."/>
            <person name="Fuller R.C."/>
        </authorList>
    </citation>
    <scope>NUCLEOTIDE SEQUENCE [LARGE SCALE GENOMIC DNA]</scope>
    <source>
        <strain evidence="1">EspeVRDwgs_2016</strain>
        <tissue evidence="1">Muscle</tissue>
    </source>
</reference>
<feature type="non-terminal residue" evidence="1">
    <location>
        <position position="190"/>
    </location>
</feature>
<dbReference type="PANTHER" id="PTHR33104:SF2">
    <property type="entry name" value="CXC3 LIKE CYSTEINE CLUSTER DOMAIN-CONTAINING PROTEIN"/>
    <property type="match status" value="1"/>
</dbReference>
<sequence>MGFLMESFWPVILRCPHLLITSMEQLDMEREMWCGSVDSSTRVRQQKQLASHTVQFFCSDVVCKYWPYLQRVVDHCPELEDLLNMRPFLSIMHAKAHSWMCELKWGGRNQGGAGTTIGEEVEQVNSFLSRAAICSKYMSKAAFVNTDISFGQTVQRITEASKDLEKLTTELSLQQDTVQQWVADVQQWSS</sequence>
<protein>
    <submittedName>
        <fullName evidence="1">Uncharacterized protein</fullName>
    </submittedName>
</protein>
<accession>A0A5J5C8Z6</accession>
<dbReference type="InterPro" id="IPR040521">
    <property type="entry name" value="KDZ"/>
</dbReference>
<keyword evidence="2" id="KW-1185">Reference proteome</keyword>
<dbReference type="AlphaFoldDB" id="A0A5J5C8Z6"/>
<dbReference type="Proteomes" id="UP000327493">
    <property type="component" value="Unassembled WGS sequence"/>
</dbReference>
<comment type="caution">
    <text evidence="1">The sequence shown here is derived from an EMBL/GenBank/DDBJ whole genome shotgun (WGS) entry which is preliminary data.</text>
</comment>
<gene>
    <name evidence="1" type="ORF">FQN60_010662</name>
</gene>
<dbReference type="EMBL" id="VOFY01002128">
    <property type="protein sequence ID" value="KAA8577703.1"/>
    <property type="molecule type" value="Genomic_DNA"/>
</dbReference>
<dbReference type="PANTHER" id="PTHR33104">
    <property type="entry name" value="SI:DKEY-29D5.2"/>
    <property type="match status" value="1"/>
</dbReference>
<proteinExistence type="predicted"/>
<evidence type="ECO:0000313" key="1">
    <source>
        <dbReference type="EMBL" id="KAA8577703.1"/>
    </source>
</evidence>
<dbReference type="Pfam" id="PF18758">
    <property type="entry name" value="KDZ"/>
    <property type="match status" value="1"/>
</dbReference>
<name>A0A5J5C8Z6_9PERO</name>